<name>A0A1T4XR67_9BACT</name>
<proteinExistence type="predicted"/>
<organism evidence="1 2">
    <name type="scientific">Prosthecobacter debontii</name>
    <dbReference type="NCBI Taxonomy" id="48467"/>
    <lineage>
        <taxon>Bacteria</taxon>
        <taxon>Pseudomonadati</taxon>
        <taxon>Verrucomicrobiota</taxon>
        <taxon>Verrucomicrobiia</taxon>
        <taxon>Verrucomicrobiales</taxon>
        <taxon>Verrucomicrobiaceae</taxon>
        <taxon>Prosthecobacter</taxon>
    </lineage>
</organism>
<dbReference type="STRING" id="48467.SAMN02745166_01826"/>
<dbReference type="Proteomes" id="UP000190774">
    <property type="component" value="Unassembled WGS sequence"/>
</dbReference>
<evidence type="ECO:0000313" key="2">
    <source>
        <dbReference type="Proteomes" id="UP000190774"/>
    </source>
</evidence>
<sequence length="169" mass="19752">MNHSQQPVLTQASRLLTGALLLMLVSCVSPRYVKPTPVLREKAVYHPAQPPPGGTQKWNPAWWIGNADDPQPPEWYRPGQRLRGPLWQFRNPLHNFTFYMIGIHDKEFVRRGRSPSAVFHPEGGWNWAVAERGFLRLPFVSYQGRYVRWYALWREKGNFGLKFQRSPKK</sequence>
<dbReference type="AlphaFoldDB" id="A0A1T4XR67"/>
<keyword evidence="2" id="KW-1185">Reference proteome</keyword>
<reference evidence="2" key="1">
    <citation type="submission" date="2017-02" db="EMBL/GenBank/DDBJ databases">
        <authorList>
            <person name="Varghese N."/>
            <person name="Submissions S."/>
        </authorList>
    </citation>
    <scope>NUCLEOTIDE SEQUENCE [LARGE SCALE GENOMIC DNA]</scope>
    <source>
        <strain evidence="2">ATCC 700200</strain>
    </source>
</reference>
<evidence type="ECO:0000313" key="1">
    <source>
        <dbReference type="EMBL" id="SKA92049.1"/>
    </source>
</evidence>
<accession>A0A1T4XR67</accession>
<protein>
    <submittedName>
        <fullName evidence="1">Uncharacterized protein</fullName>
    </submittedName>
</protein>
<dbReference type="OrthoDB" id="3078475at2"/>
<dbReference type="RefSeq" id="WP_139373153.1">
    <property type="nucleotide sequence ID" value="NZ_FUYE01000005.1"/>
</dbReference>
<gene>
    <name evidence="1" type="ORF">SAMN02745166_01826</name>
</gene>
<dbReference type="EMBL" id="FUYE01000005">
    <property type="protein sequence ID" value="SKA92049.1"/>
    <property type="molecule type" value="Genomic_DNA"/>
</dbReference>